<evidence type="ECO:0000256" key="1">
    <source>
        <dbReference type="ARBA" id="ARBA00004496"/>
    </source>
</evidence>
<feature type="compositionally biased region" description="Polar residues" evidence="9">
    <location>
        <begin position="23"/>
        <end position="33"/>
    </location>
</feature>
<dbReference type="GO" id="GO:0005737">
    <property type="term" value="C:cytoplasm"/>
    <property type="evidence" value="ECO:0007669"/>
    <property type="project" value="UniProtKB-SubCell"/>
</dbReference>
<dbReference type="InterPro" id="IPR024161">
    <property type="entry name" value="Znf_nanos-typ"/>
</dbReference>
<dbReference type="RefSeq" id="XP_022094328.1">
    <property type="nucleotide sequence ID" value="XM_022238636.1"/>
</dbReference>
<sequence length="229" mass="25222">MESKFDLTNDVSRTPRHGRWDGNGNSMWPSTEEPSADKTVFSPYHDYLGLAQLVSRICSKSESETECCGPASAQRHGCSRVTPQAMADEDDILSDFRNNGRDSLWPYAPVDVALVDDTQRGLRPAGRLLTGKPRCTPTWCVFCKNNGESEMVYASHVLKDGDGKITCPILRAYTCPLCGASGDFSHTIKYCPTTKGEIPPAPLKTARTSTGRKRTQTQSSQTTMSELFM</sequence>
<dbReference type="GO" id="GO:0006417">
    <property type="term" value="P:regulation of translation"/>
    <property type="evidence" value="ECO:0007669"/>
    <property type="project" value="UniProtKB-UniRule"/>
</dbReference>
<dbReference type="AlphaFoldDB" id="A0A8B7YM34"/>
<evidence type="ECO:0000259" key="10">
    <source>
        <dbReference type="PROSITE" id="PS51522"/>
    </source>
</evidence>
<evidence type="ECO:0000256" key="9">
    <source>
        <dbReference type="SAM" id="MobiDB-lite"/>
    </source>
</evidence>
<evidence type="ECO:0000256" key="6">
    <source>
        <dbReference type="ARBA" id="ARBA00022845"/>
    </source>
</evidence>
<evidence type="ECO:0000256" key="8">
    <source>
        <dbReference type="PROSITE-ProRule" id="PRU00855"/>
    </source>
</evidence>
<keyword evidence="11" id="KW-1185">Reference proteome</keyword>
<evidence type="ECO:0000256" key="2">
    <source>
        <dbReference type="ARBA" id="ARBA00022490"/>
    </source>
</evidence>
<dbReference type="GeneID" id="110981239"/>
<accession>A0A8B7YM34</accession>
<dbReference type="FunFam" id="4.10.60.30:FF:000001">
    <property type="entry name" value="nanos homolog 3"/>
    <property type="match status" value="1"/>
</dbReference>
<feature type="region of interest" description="Disordered" evidence="9">
    <location>
        <begin position="201"/>
        <end position="229"/>
    </location>
</feature>
<dbReference type="PROSITE" id="PS51522">
    <property type="entry name" value="ZF_NANOS"/>
    <property type="match status" value="1"/>
</dbReference>
<evidence type="ECO:0000256" key="3">
    <source>
        <dbReference type="ARBA" id="ARBA00022723"/>
    </source>
</evidence>
<comment type="similarity">
    <text evidence="8">Belongs to the nanos family.</text>
</comment>
<dbReference type="InterPro" id="IPR038129">
    <property type="entry name" value="Nanos_sf"/>
</dbReference>
<dbReference type="InterPro" id="IPR008705">
    <property type="entry name" value="Nanos/Xcar2"/>
</dbReference>
<dbReference type="PANTHER" id="PTHR12887">
    <property type="entry name" value="NANOS PROTEIN"/>
    <property type="match status" value="1"/>
</dbReference>
<feature type="region of interest" description="Disordered" evidence="9">
    <location>
        <begin position="1"/>
        <end position="35"/>
    </location>
</feature>
<dbReference type="GO" id="GO:0003723">
    <property type="term" value="F:RNA binding"/>
    <property type="evidence" value="ECO:0007669"/>
    <property type="project" value="UniProtKB-UniRule"/>
</dbReference>
<reference evidence="12" key="1">
    <citation type="submission" date="2025-08" db="UniProtKB">
        <authorList>
            <consortium name="RefSeq"/>
        </authorList>
    </citation>
    <scope>IDENTIFICATION</scope>
</reference>
<keyword evidence="3" id="KW-0479">Metal-binding</keyword>
<organism evidence="11 12">
    <name type="scientific">Acanthaster planci</name>
    <name type="common">Crown-of-thorns starfish</name>
    <dbReference type="NCBI Taxonomy" id="133434"/>
    <lineage>
        <taxon>Eukaryota</taxon>
        <taxon>Metazoa</taxon>
        <taxon>Echinodermata</taxon>
        <taxon>Eleutherozoa</taxon>
        <taxon>Asterozoa</taxon>
        <taxon>Asteroidea</taxon>
        <taxon>Valvatacea</taxon>
        <taxon>Valvatida</taxon>
        <taxon>Acanthasteridae</taxon>
        <taxon>Acanthaster</taxon>
    </lineage>
</organism>
<name>A0A8B7YM34_ACAPL</name>
<evidence type="ECO:0000256" key="5">
    <source>
        <dbReference type="ARBA" id="ARBA00022833"/>
    </source>
</evidence>
<dbReference type="KEGG" id="aplc:110981239"/>
<evidence type="ECO:0000256" key="7">
    <source>
        <dbReference type="ARBA" id="ARBA00022884"/>
    </source>
</evidence>
<dbReference type="Gene3D" id="4.10.60.30">
    <property type="entry name" value="Nanos, RNA-binding domain"/>
    <property type="match status" value="1"/>
</dbReference>
<evidence type="ECO:0000256" key="4">
    <source>
        <dbReference type="ARBA" id="ARBA00022771"/>
    </source>
</evidence>
<feature type="domain" description="Nanos-type" evidence="10">
    <location>
        <begin position="139"/>
        <end position="193"/>
    </location>
</feature>
<proteinExistence type="inferred from homology"/>
<dbReference type="Proteomes" id="UP000694845">
    <property type="component" value="Unplaced"/>
</dbReference>
<comment type="subcellular location">
    <subcellularLocation>
        <location evidence="1">Cytoplasm</location>
    </subcellularLocation>
</comment>
<evidence type="ECO:0000313" key="11">
    <source>
        <dbReference type="Proteomes" id="UP000694845"/>
    </source>
</evidence>
<dbReference type="GO" id="GO:0008270">
    <property type="term" value="F:zinc ion binding"/>
    <property type="evidence" value="ECO:0007669"/>
    <property type="project" value="UniProtKB-KW"/>
</dbReference>
<protein>
    <submittedName>
        <fullName evidence="12">Nanos homolog 1-like</fullName>
    </submittedName>
</protein>
<keyword evidence="4 8" id="KW-0863">Zinc-finger</keyword>
<keyword evidence="7 8" id="KW-0694">RNA-binding</keyword>
<evidence type="ECO:0000313" key="12">
    <source>
        <dbReference type="RefSeq" id="XP_022094328.1"/>
    </source>
</evidence>
<keyword evidence="5" id="KW-0862">Zinc</keyword>
<gene>
    <name evidence="12" type="primary">LOC110981239</name>
</gene>
<keyword evidence="6 8" id="KW-0810">Translation regulation</keyword>
<keyword evidence="2" id="KW-0963">Cytoplasm</keyword>
<dbReference type="Pfam" id="PF05741">
    <property type="entry name" value="zf-nanos"/>
    <property type="match status" value="1"/>
</dbReference>
<dbReference type="OrthoDB" id="10010129at2759"/>